<keyword evidence="1" id="KW-0472">Membrane</keyword>
<evidence type="ECO:0000313" key="3">
    <source>
        <dbReference type="Proteomes" id="UP000198995"/>
    </source>
</evidence>
<dbReference type="OrthoDB" id="9790557at2"/>
<evidence type="ECO:0000256" key="1">
    <source>
        <dbReference type="SAM" id="Phobius"/>
    </source>
</evidence>
<dbReference type="AlphaFoldDB" id="A0A1G6X3X9"/>
<proteinExistence type="predicted"/>
<dbReference type="STRING" id="2741.SAMN04489866_10630"/>
<name>A0A1G6X3X9_PEPNI</name>
<reference evidence="2 3" key="1">
    <citation type="submission" date="2016-10" db="EMBL/GenBank/DDBJ databases">
        <authorList>
            <person name="de Groot N.N."/>
        </authorList>
    </citation>
    <scope>NUCLEOTIDE SEQUENCE [LARGE SCALE GENOMIC DNA]</scope>
    <source>
        <strain evidence="2 3">DSM 20475</strain>
    </source>
</reference>
<dbReference type="InterPro" id="IPR036280">
    <property type="entry name" value="Multihaem_cyt_sf"/>
</dbReference>
<dbReference type="EMBL" id="FNAF01000006">
    <property type="protein sequence ID" value="SDD72015.1"/>
    <property type="molecule type" value="Genomic_DNA"/>
</dbReference>
<sequence>MNKRNIVIGIVVFILVVTTPLWLNIGRGADAAAPEMSYDTPAIKAMGDDAHCIYDAEYMRTHHMEILAQWKEQAIRDGNREFVAPDGTKYEVSLQNTCLECHSNYEDFCKKCHDYNDVTPNCWTCHVEPTAKNGGALKAGVTSGGDQ</sequence>
<feature type="transmembrane region" description="Helical" evidence="1">
    <location>
        <begin position="6"/>
        <end position="25"/>
    </location>
</feature>
<gene>
    <name evidence="2" type="ORF">SAMN04489866_10630</name>
</gene>
<keyword evidence="3" id="KW-1185">Reference proteome</keyword>
<keyword evidence="1" id="KW-0812">Transmembrane</keyword>
<dbReference type="RefSeq" id="WP_091791814.1">
    <property type="nucleotide sequence ID" value="NZ_FNAF01000006.1"/>
</dbReference>
<keyword evidence="1" id="KW-1133">Transmembrane helix</keyword>
<evidence type="ECO:0000313" key="2">
    <source>
        <dbReference type="EMBL" id="SDD72015.1"/>
    </source>
</evidence>
<dbReference type="InterPro" id="IPR047668">
    <property type="entry name" value="DsrJ"/>
</dbReference>
<dbReference type="SUPFAM" id="SSF48695">
    <property type="entry name" value="Multiheme cytochromes"/>
    <property type="match status" value="1"/>
</dbReference>
<accession>A0A1G6X3X9</accession>
<organism evidence="2 3">
    <name type="scientific">Peptococcus niger</name>
    <dbReference type="NCBI Taxonomy" id="2741"/>
    <lineage>
        <taxon>Bacteria</taxon>
        <taxon>Bacillati</taxon>
        <taxon>Bacillota</taxon>
        <taxon>Clostridia</taxon>
        <taxon>Eubacteriales</taxon>
        <taxon>Peptococcaceae</taxon>
        <taxon>Peptococcus</taxon>
    </lineage>
</organism>
<dbReference type="Proteomes" id="UP000198995">
    <property type="component" value="Unassembled WGS sequence"/>
</dbReference>
<protein>
    <submittedName>
        <fullName evidence="2">Uncharacterized protein</fullName>
    </submittedName>
</protein>
<dbReference type="NCBIfam" id="NF038038">
    <property type="entry name" value="cytoc_DsrJ"/>
    <property type="match status" value="1"/>
</dbReference>